<dbReference type="PROSITE" id="PS50943">
    <property type="entry name" value="HTH_CROC1"/>
    <property type="match status" value="1"/>
</dbReference>
<dbReference type="Proteomes" id="UP001275436">
    <property type="component" value="Unassembled WGS sequence"/>
</dbReference>
<dbReference type="InterPro" id="IPR010982">
    <property type="entry name" value="Lambda_DNA-bd_dom_sf"/>
</dbReference>
<dbReference type="SUPFAM" id="SSF47413">
    <property type="entry name" value="lambda repressor-like DNA-binding domains"/>
    <property type="match status" value="1"/>
</dbReference>
<dbReference type="RefSeq" id="WP_317958547.1">
    <property type="nucleotide sequence ID" value="NZ_BSKO01000002.1"/>
</dbReference>
<gene>
    <name evidence="2" type="ORF">MACH08_40850</name>
</gene>
<sequence length="137" mass="16041">MYLISIFLKVSYAIIKLIKYKKCNPLAEISTGERSVGGFFISDRIGDKVDNNFILNGITKLEDINTVNNNLEKLLILRKRLNYKQYEMARLLNVSYSYYGQVESGKFPLTNLMVKRINDFLSKEKRNYGEDIFSEYR</sequence>
<dbReference type="InterPro" id="IPR001387">
    <property type="entry name" value="Cro/C1-type_HTH"/>
</dbReference>
<name>A0ABQ5TNB1_9BACI</name>
<evidence type="ECO:0000313" key="2">
    <source>
        <dbReference type="EMBL" id="GLO68301.1"/>
    </source>
</evidence>
<accession>A0ABQ5TNB1</accession>
<proteinExistence type="predicted"/>
<comment type="caution">
    <text evidence="2">The sequence shown here is derived from an EMBL/GenBank/DDBJ whole genome shotgun (WGS) entry which is preliminary data.</text>
</comment>
<protein>
    <recommendedName>
        <fullName evidence="1">HTH cro/C1-type domain-containing protein</fullName>
    </recommendedName>
</protein>
<feature type="domain" description="HTH cro/C1-type" evidence="1">
    <location>
        <begin position="74"/>
        <end position="106"/>
    </location>
</feature>
<evidence type="ECO:0000313" key="3">
    <source>
        <dbReference type="Proteomes" id="UP001275436"/>
    </source>
</evidence>
<keyword evidence="3" id="KW-1185">Reference proteome</keyword>
<dbReference type="Gene3D" id="1.10.260.40">
    <property type="entry name" value="lambda repressor-like DNA-binding domains"/>
    <property type="match status" value="1"/>
</dbReference>
<dbReference type="CDD" id="cd00093">
    <property type="entry name" value="HTH_XRE"/>
    <property type="match status" value="1"/>
</dbReference>
<reference evidence="2 3" key="1">
    <citation type="submission" date="2023-02" db="EMBL/GenBank/DDBJ databases">
        <title>Oceanobacillus kimchii IFOP_LL358 isolated form Alexandrium catenella lab strain.</title>
        <authorList>
            <person name="Gajardo G."/>
            <person name="Ueki S."/>
            <person name="Maruyama F."/>
        </authorList>
    </citation>
    <scope>NUCLEOTIDE SEQUENCE [LARGE SCALE GENOMIC DNA]</scope>
    <source>
        <strain evidence="2 3">IFOP_LL358</strain>
    </source>
</reference>
<dbReference type="EMBL" id="BSKO01000002">
    <property type="protein sequence ID" value="GLO68301.1"/>
    <property type="molecule type" value="Genomic_DNA"/>
</dbReference>
<organism evidence="2 3">
    <name type="scientific">Oceanobacillus kimchii</name>
    <dbReference type="NCBI Taxonomy" id="746691"/>
    <lineage>
        <taxon>Bacteria</taxon>
        <taxon>Bacillati</taxon>
        <taxon>Bacillota</taxon>
        <taxon>Bacilli</taxon>
        <taxon>Bacillales</taxon>
        <taxon>Bacillaceae</taxon>
        <taxon>Oceanobacillus</taxon>
    </lineage>
</organism>
<evidence type="ECO:0000259" key="1">
    <source>
        <dbReference type="PROSITE" id="PS50943"/>
    </source>
</evidence>
<dbReference type="Pfam" id="PF01381">
    <property type="entry name" value="HTH_3"/>
    <property type="match status" value="1"/>
</dbReference>